<protein>
    <submittedName>
        <fullName evidence="1">Uncharacterized protein</fullName>
    </submittedName>
</protein>
<dbReference type="AlphaFoldDB" id="G5JB33"/>
<evidence type="ECO:0000313" key="1">
    <source>
        <dbReference type="EMBL" id="EHJ10608.1"/>
    </source>
</evidence>
<sequence length="36" mass="4565">FYSAKPNYIFLSLFIIFSRRRINIYIKRNIFIINYF</sequence>
<accession>G5JB33</accession>
<dbReference type="EMBL" id="AESD01000699">
    <property type="protein sequence ID" value="EHJ10608.1"/>
    <property type="molecule type" value="Genomic_DNA"/>
</dbReference>
<comment type="caution">
    <text evidence="1">The sequence shown here is derived from an EMBL/GenBank/DDBJ whole genome shotgun (WGS) entry which is preliminary data.</text>
</comment>
<proteinExistence type="predicted"/>
<evidence type="ECO:0000313" key="2">
    <source>
        <dbReference type="Proteomes" id="UP000003477"/>
    </source>
</evidence>
<organism evidence="1 2">
    <name type="scientific">Crocosphaera watsonii WH 0003</name>
    <dbReference type="NCBI Taxonomy" id="423471"/>
    <lineage>
        <taxon>Bacteria</taxon>
        <taxon>Bacillati</taxon>
        <taxon>Cyanobacteriota</taxon>
        <taxon>Cyanophyceae</taxon>
        <taxon>Oscillatoriophycideae</taxon>
        <taxon>Chroococcales</taxon>
        <taxon>Aphanothecaceae</taxon>
        <taxon>Crocosphaera</taxon>
    </lineage>
</organism>
<dbReference type="Proteomes" id="UP000003477">
    <property type="component" value="Unassembled WGS sequence"/>
</dbReference>
<gene>
    <name evidence="1" type="ORF">CWATWH0003_4646b4</name>
</gene>
<name>G5JB33_CROWT</name>
<feature type="non-terminal residue" evidence="1">
    <location>
        <position position="1"/>
    </location>
</feature>
<reference evidence="1 2" key="1">
    <citation type="journal article" date="2011" name="Front. Microbiol.">
        <title>Two Strains of Crocosphaera watsonii with Highly Conserved Genomes are Distinguished by Strain-Specific Features.</title>
        <authorList>
            <person name="Bench S.R."/>
            <person name="Ilikchyan I.N."/>
            <person name="Tripp H.J."/>
            <person name="Zehr J.P."/>
        </authorList>
    </citation>
    <scope>NUCLEOTIDE SEQUENCE [LARGE SCALE GENOMIC DNA]</scope>
    <source>
        <strain evidence="1 2">WH 0003</strain>
    </source>
</reference>